<feature type="binding site" evidence="9">
    <location>
        <position position="208"/>
    </location>
    <ligand>
        <name>Mg(2+)</name>
        <dbReference type="ChEBI" id="CHEBI:18420"/>
        <label>2</label>
    </ligand>
</feature>
<keyword evidence="8 9" id="KW-0472">Membrane</keyword>
<evidence type="ECO:0000313" key="12">
    <source>
        <dbReference type="Proteomes" id="UP001329151"/>
    </source>
</evidence>
<dbReference type="NCBIfam" id="TIGR01331">
    <property type="entry name" value="bisphos_cysQ"/>
    <property type="match status" value="1"/>
</dbReference>
<dbReference type="Gene3D" id="3.30.540.10">
    <property type="entry name" value="Fructose-1,6-Bisphosphatase, subunit A, domain 1"/>
    <property type="match status" value="1"/>
</dbReference>
<feature type="binding site" evidence="10">
    <location>
        <position position="85"/>
    </location>
    <ligand>
        <name>Mg(2+)</name>
        <dbReference type="ChEBI" id="CHEBI:18420"/>
        <label>1</label>
        <note>catalytic</note>
    </ligand>
</feature>
<dbReference type="InterPro" id="IPR000760">
    <property type="entry name" value="Inositol_monophosphatase-like"/>
</dbReference>
<organism evidence="11 12">
    <name type="scientific">Limnobacter thiooxidans</name>
    <dbReference type="NCBI Taxonomy" id="131080"/>
    <lineage>
        <taxon>Bacteria</taxon>
        <taxon>Pseudomonadati</taxon>
        <taxon>Pseudomonadota</taxon>
        <taxon>Betaproteobacteria</taxon>
        <taxon>Burkholderiales</taxon>
        <taxon>Burkholderiaceae</taxon>
        <taxon>Limnobacter</taxon>
    </lineage>
</organism>
<dbReference type="PROSITE" id="PS00629">
    <property type="entry name" value="IMP_1"/>
    <property type="match status" value="1"/>
</dbReference>
<dbReference type="KEGG" id="lto:RGQ30_02580"/>
<feature type="binding site" evidence="10">
    <location>
        <position position="84"/>
    </location>
    <ligand>
        <name>Mg(2+)</name>
        <dbReference type="ChEBI" id="CHEBI:18420"/>
        <label>1</label>
        <note>catalytic</note>
    </ligand>
</feature>
<comment type="catalytic activity">
    <reaction evidence="1 9">
        <text>adenosine 3',5'-bisphosphate + H2O = AMP + phosphate</text>
        <dbReference type="Rhea" id="RHEA:10040"/>
        <dbReference type="ChEBI" id="CHEBI:15377"/>
        <dbReference type="ChEBI" id="CHEBI:43474"/>
        <dbReference type="ChEBI" id="CHEBI:58343"/>
        <dbReference type="ChEBI" id="CHEBI:456215"/>
        <dbReference type="EC" id="3.1.3.7"/>
    </reaction>
</comment>
<sequence length="248" mass="27251">MTVSVDDLVVIAKQAGEAIMKIYDGEIAVSQKEDESPLTLADLEADRIICSGLKKLYPEIFILSEESASGELADYDNFFLVDPLDGTKEFLKRNGEFTVNIAWIKNGVAEVAVVYVPALEECYKADASGAFEEQDDGTWKKLESKKSAGDKLQIVGSRSHGAEEMEKWLATLTVPYEFLAVGSSLKFCRVAQGVADVYPRFGPTCQWDTAAAQCIVEKAGGTVTDLNGVRLHYGVLREKLNPYFICKN</sequence>
<dbReference type="InterPro" id="IPR050725">
    <property type="entry name" value="CysQ/Inositol_MonoPase"/>
</dbReference>
<dbReference type="GO" id="GO:0000287">
    <property type="term" value="F:magnesium ion binding"/>
    <property type="evidence" value="ECO:0007669"/>
    <property type="project" value="UniProtKB-UniRule"/>
</dbReference>
<dbReference type="Proteomes" id="UP001329151">
    <property type="component" value="Chromosome"/>
</dbReference>
<dbReference type="EMBL" id="AP028947">
    <property type="protein sequence ID" value="BET24757.1"/>
    <property type="molecule type" value="Genomic_DNA"/>
</dbReference>
<feature type="binding site" evidence="10">
    <location>
        <position position="65"/>
    </location>
    <ligand>
        <name>Mg(2+)</name>
        <dbReference type="ChEBI" id="CHEBI:18420"/>
        <label>1</label>
        <note>catalytic</note>
    </ligand>
</feature>
<comment type="function">
    <text evidence="9">Converts adenosine-3',5'-bisphosphate (PAP) to AMP.</text>
</comment>
<evidence type="ECO:0000256" key="10">
    <source>
        <dbReference type="PIRSR" id="PIRSR600760-2"/>
    </source>
</evidence>
<dbReference type="GO" id="GO:0050427">
    <property type="term" value="P:3'-phosphoadenosine 5'-phosphosulfate metabolic process"/>
    <property type="evidence" value="ECO:0007669"/>
    <property type="project" value="TreeGrafter"/>
</dbReference>
<name>A0AA86JI76_9BURK</name>
<feature type="binding site" evidence="9">
    <location>
        <begin position="84"/>
        <end position="87"/>
    </location>
    <ligand>
        <name>substrate</name>
    </ligand>
</feature>
<dbReference type="PROSITE" id="PS00630">
    <property type="entry name" value="IMP_2"/>
    <property type="match status" value="1"/>
</dbReference>
<feature type="binding site" evidence="10">
    <location>
        <position position="208"/>
    </location>
    <ligand>
        <name>Mg(2+)</name>
        <dbReference type="ChEBI" id="CHEBI:18420"/>
        <label>1</label>
        <note>catalytic</note>
    </ligand>
</feature>
<dbReference type="AlphaFoldDB" id="A0AA86JI76"/>
<dbReference type="PANTHER" id="PTHR43028:SF5">
    <property type="entry name" value="3'(2'),5'-BISPHOSPHATE NUCLEOTIDASE 1"/>
    <property type="match status" value="1"/>
</dbReference>
<dbReference type="Pfam" id="PF00459">
    <property type="entry name" value="Inositol_P"/>
    <property type="match status" value="1"/>
</dbReference>
<comment type="cofactor">
    <cofactor evidence="9 10">
        <name>Mg(2+)</name>
        <dbReference type="ChEBI" id="CHEBI:18420"/>
    </cofactor>
</comment>
<keyword evidence="6 9" id="KW-0378">Hydrolase</keyword>
<dbReference type="PANTHER" id="PTHR43028">
    <property type="entry name" value="3'(2'),5'-BISPHOSPHATE NUCLEOTIDASE 1"/>
    <property type="match status" value="1"/>
</dbReference>
<feature type="binding site" evidence="10">
    <location>
        <position position="82"/>
    </location>
    <ligand>
        <name>Mg(2+)</name>
        <dbReference type="ChEBI" id="CHEBI:18420"/>
        <label>1</label>
        <note>catalytic</note>
    </ligand>
</feature>
<evidence type="ECO:0000313" key="11">
    <source>
        <dbReference type="EMBL" id="BET24757.1"/>
    </source>
</evidence>
<comment type="subcellular location">
    <subcellularLocation>
        <location evidence="9">Cell inner membrane</location>
        <topology evidence="9">Peripheral membrane protein</topology>
        <orientation evidence="9">Cytoplasmic side</orientation>
    </subcellularLocation>
</comment>
<dbReference type="InterPro" id="IPR006240">
    <property type="entry name" value="CysQ"/>
</dbReference>
<dbReference type="SUPFAM" id="SSF56655">
    <property type="entry name" value="Carbohydrate phosphatase"/>
    <property type="match status" value="1"/>
</dbReference>
<feature type="binding site" evidence="9">
    <location>
        <position position="84"/>
    </location>
    <ligand>
        <name>Mg(2+)</name>
        <dbReference type="ChEBI" id="CHEBI:18420"/>
        <label>1</label>
    </ligand>
</feature>
<dbReference type="CDD" id="cd01638">
    <property type="entry name" value="CysQ"/>
    <property type="match status" value="1"/>
</dbReference>
<keyword evidence="5 9" id="KW-0479">Metal-binding</keyword>
<feature type="binding site" evidence="9">
    <location>
        <position position="82"/>
    </location>
    <ligand>
        <name>Mg(2+)</name>
        <dbReference type="ChEBI" id="CHEBI:18420"/>
        <label>1</label>
    </ligand>
</feature>
<dbReference type="EC" id="3.1.3.7" evidence="9"/>
<keyword evidence="7 9" id="KW-0460">Magnesium</keyword>
<dbReference type="Gene3D" id="3.40.190.80">
    <property type="match status" value="1"/>
</dbReference>
<dbReference type="InterPro" id="IPR020550">
    <property type="entry name" value="Inositol_monophosphatase_CS"/>
</dbReference>
<gene>
    <name evidence="9 11" type="primary">cysQ</name>
    <name evidence="11" type="ORF">RGQ30_02580</name>
</gene>
<dbReference type="GO" id="GO:0005886">
    <property type="term" value="C:plasma membrane"/>
    <property type="evidence" value="ECO:0007669"/>
    <property type="project" value="UniProtKB-SubCell"/>
</dbReference>
<keyword evidence="4 9" id="KW-0997">Cell inner membrane</keyword>
<keyword evidence="3 9" id="KW-1003">Cell membrane</keyword>
<dbReference type="PRINTS" id="PR00377">
    <property type="entry name" value="IMPHPHTASES"/>
</dbReference>
<feature type="binding site" evidence="9">
    <location>
        <position position="82"/>
    </location>
    <ligand>
        <name>Mg(2+)</name>
        <dbReference type="ChEBI" id="CHEBI:18420"/>
        <label>2</label>
    </ligand>
</feature>
<dbReference type="RefSeq" id="WP_130558703.1">
    <property type="nucleotide sequence ID" value="NZ_AP028947.1"/>
</dbReference>
<dbReference type="GO" id="GO:0046854">
    <property type="term" value="P:phosphatidylinositol phosphate biosynthetic process"/>
    <property type="evidence" value="ECO:0007669"/>
    <property type="project" value="InterPro"/>
</dbReference>
<evidence type="ECO:0000256" key="7">
    <source>
        <dbReference type="ARBA" id="ARBA00022842"/>
    </source>
</evidence>
<reference evidence="11 12" key="1">
    <citation type="submission" date="2023-10" db="EMBL/GenBank/DDBJ databases">
        <title>Complete Genome Sequence of Limnobacter thiooxidans CS-K2T, Isolated from freshwater lake sediments in Bavaria, Germany.</title>
        <authorList>
            <person name="Naruki M."/>
            <person name="Watanabe A."/>
            <person name="Warashina T."/>
            <person name="Morita T."/>
            <person name="Arakawa K."/>
        </authorList>
    </citation>
    <scope>NUCLEOTIDE SEQUENCE [LARGE SCALE GENOMIC DNA]</scope>
    <source>
        <strain evidence="11 12">CS-K2</strain>
    </source>
</reference>
<feature type="binding site" evidence="9">
    <location>
        <position position="85"/>
    </location>
    <ligand>
        <name>Mg(2+)</name>
        <dbReference type="ChEBI" id="CHEBI:18420"/>
        <label>2</label>
    </ligand>
</feature>
<dbReference type="InterPro" id="IPR020583">
    <property type="entry name" value="Inositol_monoP_metal-BS"/>
</dbReference>
<proteinExistence type="inferred from homology"/>
<evidence type="ECO:0000256" key="9">
    <source>
        <dbReference type="HAMAP-Rule" id="MF_02095"/>
    </source>
</evidence>
<feature type="binding site" evidence="9">
    <location>
        <position position="65"/>
    </location>
    <ligand>
        <name>substrate</name>
    </ligand>
</feature>
<dbReference type="HAMAP" id="MF_02095">
    <property type="entry name" value="CysQ"/>
    <property type="match status" value="1"/>
</dbReference>
<evidence type="ECO:0000256" key="5">
    <source>
        <dbReference type="ARBA" id="ARBA00022723"/>
    </source>
</evidence>
<feature type="binding site" evidence="9">
    <location>
        <position position="65"/>
    </location>
    <ligand>
        <name>Mg(2+)</name>
        <dbReference type="ChEBI" id="CHEBI:18420"/>
        <label>1</label>
    </ligand>
</feature>
<feature type="binding site" evidence="9">
    <location>
        <position position="208"/>
    </location>
    <ligand>
        <name>substrate</name>
    </ligand>
</feature>
<protein>
    <recommendedName>
        <fullName evidence="9">3'(2'),5'-bisphosphate nucleotidase CysQ</fullName>
        <ecNumber evidence="9">3.1.3.7</ecNumber>
    </recommendedName>
    <alternativeName>
        <fullName evidence="9">3'(2'),5-bisphosphonucleoside 3'(2')-phosphohydrolase</fullName>
    </alternativeName>
    <alternativeName>
        <fullName evidence="9">3'-phosphoadenosine 5'-phosphate phosphatase</fullName>
        <shortName evidence="9">PAP phosphatase</shortName>
    </alternativeName>
</protein>
<evidence type="ECO:0000256" key="8">
    <source>
        <dbReference type="ARBA" id="ARBA00023136"/>
    </source>
</evidence>
<comment type="similarity">
    <text evidence="2 9">Belongs to the inositol monophosphatase superfamily. CysQ family.</text>
</comment>
<dbReference type="GO" id="GO:0000103">
    <property type="term" value="P:sulfate assimilation"/>
    <property type="evidence" value="ECO:0007669"/>
    <property type="project" value="TreeGrafter"/>
</dbReference>
<evidence type="ECO:0000256" key="3">
    <source>
        <dbReference type="ARBA" id="ARBA00022475"/>
    </source>
</evidence>
<evidence type="ECO:0000256" key="6">
    <source>
        <dbReference type="ARBA" id="ARBA00022801"/>
    </source>
</evidence>
<evidence type="ECO:0000256" key="1">
    <source>
        <dbReference type="ARBA" id="ARBA00001625"/>
    </source>
</evidence>
<evidence type="ECO:0000256" key="2">
    <source>
        <dbReference type="ARBA" id="ARBA00005289"/>
    </source>
</evidence>
<keyword evidence="12" id="KW-1185">Reference proteome</keyword>
<dbReference type="GO" id="GO:0008441">
    <property type="term" value="F:3'(2'),5'-bisphosphate nucleotidase activity"/>
    <property type="evidence" value="ECO:0007669"/>
    <property type="project" value="UniProtKB-UniRule"/>
</dbReference>
<accession>A0AA86JI76</accession>
<evidence type="ECO:0000256" key="4">
    <source>
        <dbReference type="ARBA" id="ARBA00022519"/>
    </source>
</evidence>